<gene>
    <name evidence="5" type="ORF">BC793_111104</name>
</gene>
<dbReference type="SUPFAM" id="SSF53067">
    <property type="entry name" value="Actin-like ATPase domain"/>
    <property type="match status" value="1"/>
</dbReference>
<reference evidence="5 6" key="1">
    <citation type="submission" date="2018-05" db="EMBL/GenBank/DDBJ databases">
        <title>Genomic Encyclopedia of Archaeal and Bacterial Type Strains, Phase II (KMG-II): from individual species to whole genera.</title>
        <authorList>
            <person name="Goeker M."/>
        </authorList>
    </citation>
    <scope>NUCLEOTIDE SEQUENCE [LARGE SCALE GENOMIC DNA]</scope>
    <source>
        <strain evidence="5 6">DSM 45184</strain>
    </source>
</reference>
<keyword evidence="4" id="KW-0067">ATP-binding</keyword>
<evidence type="ECO:0000256" key="3">
    <source>
        <dbReference type="ARBA" id="ARBA00022741"/>
    </source>
</evidence>
<dbReference type="AlphaFoldDB" id="A0A316FDL1"/>
<accession>A0A316FDL1</accession>
<name>A0A316FDL1_9ACTN</name>
<evidence type="ECO:0000256" key="2">
    <source>
        <dbReference type="ARBA" id="ARBA00022490"/>
    </source>
</evidence>
<dbReference type="GO" id="GO:0005737">
    <property type="term" value="C:cytoplasm"/>
    <property type="evidence" value="ECO:0007669"/>
    <property type="project" value="UniProtKB-SubCell"/>
</dbReference>
<dbReference type="Pfam" id="PF06723">
    <property type="entry name" value="MreB_Mbl"/>
    <property type="match status" value="1"/>
</dbReference>
<dbReference type="PANTHER" id="PTHR42749:SF1">
    <property type="entry name" value="CELL SHAPE-DETERMINING PROTEIN MREB"/>
    <property type="match status" value="1"/>
</dbReference>
<dbReference type="EMBL" id="QGGR01000011">
    <property type="protein sequence ID" value="PWK45130.1"/>
    <property type="molecule type" value="Genomic_DNA"/>
</dbReference>
<dbReference type="Proteomes" id="UP000245697">
    <property type="component" value="Unassembled WGS sequence"/>
</dbReference>
<dbReference type="InterPro" id="IPR043129">
    <property type="entry name" value="ATPase_NBD"/>
</dbReference>
<dbReference type="PANTHER" id="PTHR42749">
    <property type="entry name" value="CELL SHAPE-DETERMINING PROTEIN MREB"/>
    <property type="match status" value="1"/>
</dbReference>
<sequence length="233" mass="23952">MTKMASAIAVDLGSDIAGVWTAQQGVVSGRCDGAGPLIRRGRVVDFDGCVAMLSQLVGTFAQPVPSGGVVVACRPVLASGDDQETTRRVLKAVFEPSRVLLIDSVRAAAIGAGETAGMLLVADVGAELTEVAVLDYGRVVEARRSDIGTRDLTSDVTVDVIVDHIAAHVDSLDVDPPENGLLLVGDGALHPGLVEAVSARLGIRVHRAADPRTAALNGAGKAAMSLLRHPGAR</sequence>
<dbReference type="InterPro" id="IPR056546">
    <property type="entry name" value="MreB_MamK-like"/>
</dbReference>
<evidence type="ECO:0000313" key="6">
    <source>
        <dbReference type="Proteomes" id="UP000245697"/>
    </source>
</evidence>
<organism evidence="5 6">
    <name type="scientific">Actinoplanes xinjiangensis</name>
    <dbReference type="NCBI Taxonomy" id="512350"/>
    <lineage>
        <taxon>Bacteria</taxon>
        <taxon>Bacillati</taxon>
        <taxon>Actinomycetota</taxon>
        <taxon>Actinomycetes</taxon>
        <taxon>Micromonosporales</taxon>
        <taxon>Micromonosporaceae</taxon>
        <taxon>Actinoplanes</taxon>
    </lineage>
</organism>
<keyword evidence="2" id="KW-0963">Cytoplasm</keyword>
<evidence type="ECO:0000256" key="1">
    <source>
        <dbReference type="ARBA" id="ARBA00004496"/>
    </source>
</evidence>
<proteinExistence type="predicted"/>
<comment type="caution">
    <text evidence="5">The sequence shown here is derived from an EMBL/GenBank/DDBJ whole genome shotgun (WGS) entry which is preliminary data.</text>
</comment>
<dbReference type="OrthoDB" id="4323471at2"/>
<keyword evidence="3" id="KW-0547">Nucleotide-binding</keyword>
<comment type="subcellular location">
    <subcellularLocation>
        <location evidence="1">Cytoplasm</location>
    </subcellularLocation>
</comment>
<keyword evidence="6" id="KW-1185">Reference proteome</keyword>
<evidence type="ECO:0000256" key="4">
    <source>
        <dbReference type="ARBA" id="ARBA00022840"/>
    </source>
</evidence>
<dbReference type="Gene3D" id="3.30.420.40">
    <property type="match status" value="1"/>
</dbReference>
<dbReference type="GO" id="GO:0005524">
    <property type="term" value="F:ATP binding"/>
    <property type="evidence" value="ECO:0007669"/>
    <property type="project" value="UniProtKB-KW"/>
</dbReference>
<evidence type="ECO:0000313" key="5">
    <source>
        <dbReference type="EMBL" id="PWK45130.1"/>
    </source>
</evidence>
<protein>
    <submittedName>
        <fullName evidence="5">Rod shape-determining protein MreB</fullName>
    </submittedName>
</protein>